<feature type="region of interest" description="Disordered" evidence="4">
    <location>
        <begin position="60"/>
        <end position="85"/>
    </location>
</feature>
<dbReference type="PANTHER" id="PTHR45641">
    <property type="entry name" value="TETRATRICOPEPTIDE REPEAT PROTEIN (AFU_ORTHOLOGUE AFUA_6G03870)"/>
    <property type="match status" value="1"/>
</dbReference>
<dbReference type="STRING" id="478820.A0A196S7Y3"/>
<dbReference type="Pfam" id="PF13424">
    <property type="entry name" value="TPR_12"/>
    <property type="match status" value="1"/>
</dbReference>
<keyword evidence="6" id="KW-1185">Reference proteome</keyword>
<comment type="caution">
    <text evidence="5">The sequence shown here is derived from an EMBL/GenBank/DDBJ whole genome shotgun (WGS) entry which is preliminary data.</text>
</comment>
<dbReference type="AlphaFoldDB" id="A0A196S7Y3"/>
<evidence type="ECO:0000313" key="5">
    <source>
        <dbReference type="EMBL" id="OAO12187.1"/>
    </source>
</evidence>
<organism evidence="5 6">
    <name type="scientific">Blastocystis sp. subtype 1 (strain ATCC 50177 / NandII)</name>
    <dbReference type="NCBI Taxonomy" id="478820"/>
    <lineage>
        <taxon>Eukaryota</taxon>
        <taxon>Sar</taxon>
        <taxon>Stramenopiles</taxon>
        <taxon>Bigyra</taxon>
        <taxon>Opalozoa</taxon>
        <taxon>Opalinata</taxon>
        <taxon>Blastocystidae</taxon>
        <taxon>Blastocystis</taxon>
    </lineage>
</organism>
<dbReference type="EMBL" id="LXWW01000559">
    <property type="protein sequence ID" value="OAO12187.1"/>
    <property type="molecule type" value="Genomic_DNA"/>
</dbReference>
<keyword evidence="1" id="KW-0677">Repeat</keyword>
<dbReference type="Gene3D" id="1.25.40.10">
    <property type="entry name" value="Tetratricopeptide repeat domain"/>
    <property type="match status" value="1"/>
</dbReference>
<proteinExistence type="predicted"/>
<evidence type="ECO:0000313" key="6">
    <source>
        <dbReference type="Proteomes" id="UP000078348"/>
    </source>
</evidence>
<feature type="repeat" description="TPR" evidence="3">
    <location>
        <begin position="157"/>
        <end position="190"/>
    </location>
</feature>
<dbReference type="PROSITE" id="PS50005">
    <property type="entry name" value="TPR"/>
    <property type="match status" value="1"/>
</dbReference>
<protein>
    <submittedName>
        <fullName evidence="5">Kinesin light chain</fullName>
    </submittedName>
</protein>
<dbReference type="InterPro" id="IPR019734">
    <property type="entry name" value="TPR_rpt"/>
</dbReference>
<sequence>MFGLAKSLCRMEAAALHSAWKGVAFPRSIMSVRAYTQGAVRRRFLIPYVYRSKSFNIHTENNKGNAAPAVKRPGDLPETNDNPHPYTDFEDLEIDNYIATDEKTHKQFMDIESQISEKQAQINELYEKQDYEKGLVVAQEALALIKSHFGENHPVYACGLNNLALMYKSLEDYDEAALFYDKALQIYEDTCGKSHKSTLTTLKNLAILYQTRADAEGGLDRFEYMLKAEDVLQDIEDRKKS</sequence>
<evidence type="ECO:0000256" key="4">
    <source>
        <dbReference type="SAM" id="MobiDB-lite"/>
    </source>
</evidence>
<accession>A0A196S7Y3</accession>
<evidence type="ECO:0000256" key="2">
    <source>
        <dbReference type="ARBA" id="ARBA00022803"/>
    </source>
</evidence>
<evidence type="ECO:0000256" key="1">
    <source>
        <dbReference type="ARBA" id="ARBA00022737"/>
    </source>
</evidence>
<evidence type="ECO:0000256" key="3">
    <source>
        <dbReference type="PROSITE-ProRule" id="PRU00339"/>
    </source>
</evidence>
<gene>
    <name evidence="5" type="ORF">AV274_6128</name>
</gene>
<dbReference type="InterPro" id="IPR011990">
    <property type="entry name" value="TPR-like_helical_dom_sf"/>
</dbReference>
<dbReference type="SUPFAM" id="SSF48452">
    <property type="entry name" value="TPR-like"/>
    <property type="match status" value="1"/>
</dbReference>
<dbReference type="SMART" id="SM00028">
    <property type="entry name" value="TPR"/>
    <property type="match status" value="1"/>
</dbReference>
<dbReference type="OrthoDB" id="10031679at2759"/>
<dbReference type="Proteomes" id="UP000078348">
    <property type="component" value="Unassembled WGS sequence"/>
</dbReference>
<reference evidence="5 6" key="1">
    <citation type="submission" date="2016-05" db="EMBL/GenBank/DDBJ databases">
        <title>Nuclear genome of Blastocystis sp. subtype 1 NandII.</title>
        <authorList>
            <person name="Gentekaki E."/>
            <person name="Curtis B."/>
            <person name="Stairs C."/>
            <person name="Eme L."/>
            <person name="Herman E."/>
            <person name="Klimes V."/>
            <person name="Arias M.C."/>
            <person name="Elias M."/>
            <person name="Hilliou F."/>
            <person name="Klute M."/>
            <person name="Malik S.-B."/>
            <person name="Pightling A."/>
            <person name="Rachubinski R."/>
            <person name="Salas D."/>
            <person name="Schlacht A."/>
            <person name="Suga H."/>
            <person name="Archibald J."/>
            <person name="Ball S.G."/>
            <person name="Clark G."/>
            <person name="Dacks J."/>
            <person name="Van Der Giezen M."/>
            <person name="Tsaousis A."/>
            <person name="Roger A."/>
        </authorList>
    </citation>
    <scope>NUCLEOTIDE SEQUENCE [LARGE SCALE GENOMIC DNA]</scope>
    <source>
        <strain evidence="6">ATCC 50177 / NandII</strain>
    </source>
</reference>
<dbReference type="PANTHER" id="PTHR45641:SF19">
    <property type="entry name" value="NEPHROCYSTIN-3"/>
    <property type="match status" value="1"/>
</dbReference>
<keyword evidence="2 3" id="KW-0802">TPR repeat</keyword>
<name>A0A196S7Y3_BLAHN</name>